<reference evidence="3 4" key="1">
    <citation type="submission" date="2018-02" db="EMBL/GenBank/DDBJ databases">
        <title>The genomes of Aspergillus section Nigri reveals drivers in fungal speciation.</title>
        <authorList>
            <consortium name="DOE Joint Genome Institute"/>
            <person name="Vesth T.C."/>
            <person name="Nybo J."/>
            <person name="Theobald S."/>
            <person name="Brandl J."/>
            <person name="Frisvad J.C."/>
            <person name="Nielsen K.F."/>
            <person name="Lyhne E.K."/>
            <person name="Kogle M.E."/>
            <person name="Kuo A."/>
            <person name="Riley R."/>
            <person name="Clum A."/>
            <person name="Nolan M."/>
            <person name="Lipzen A."/>
            <person name="Salamov A."/>
            <person name="Henrissat B."/>
            <person name="Wiebenga A."/>
            <person name="De vries R.P."/>
            <person name="Grigoriev I.V."/>
            <person name="Mortensen U.H."/>
            <person name="Andersen M.R."/>
            <person name="Baker S.E."/>
        </authorList>
    </citation>
    <scope>NUCLEOTIDE SEQUENCE [LARGE SCALE GENOMIC DNA]</scope>
    <source>
        <strain evidence="3 4">CBS 115571</strain>
    </source>
</reference>
<evidence type="ECO:0000256" key="2">
    <source>
        <dbReference type="SAM" id="Phobius"/>
    </source>
</evidence>
<name>A0A2V5HI44_ASPV1</name>
<keyword evidence="2" id="KW-0472">Membrane</keyword>
<proteinExistence type="predicted"/>
<dbReference type="STRING" id="1450538.A0A2V5HI44"/>
<organism evidence="3 4">
    <name type="scientific">Aspergillus violaceofuscus (strain CBS 115571)</name>
    <dbReference type="NCBI Taxonomy" id="1450538"/>
    <lineage>
        <taxon>Eukaryota</taxon>
        <taxon>Fungi</taxon>
        <taxon>Dikarya</taxon>
        <taxon>Ascomycota</taxon>
        <taxon>Pezizomycotina</taxon>
        <taxon>Eurotiomycetes</taxon>
        <taxon>Eurotiomycetidae</taxon>
        <taxon>Eurotiales</taxon>
        <taxon>Aspergillaceae</taxon>
        <taxon>Aspergillus</taxon>
    </lineage>
</organism>
<keyword evidence="2" id="KW-1133">Transmembrane helix</keyword>
<gene>
    <name evidence="3" type="ORF">BO99DRAFT_428384</name>
</gene>
<keyword evidence="2" id="KW-0812">Transmembrane</keyword>
<evidence type="ECO:0000313" key="3">
    <source>
        <dbReference type="EMBL" id="PYI24118.1"/>
    </source>
</evidence>
<dbReference type="EMBL" id="KZ825103">
    <property type="protein sequence ID" value="PYI24118.1"/>
    <property type="molecule type" value="Genomic_DNA"/>
</dbReference>
<evidence type="ECO:0000313" key="4">
    <source>
        <dbReference type="Proteomes" id="UP000249829"/>
    </source>
</evidence>
<evidence type="ECO:0000256" key="1">
    <source>
        <dbReference type="SAM" id="MobiDB-lite"/>
    </source>
</evidence>
<protein>
    <submittedName>
        <fullName evidence="3">Uncharacterized protein</fullName>
    </submittedName>
</protein>
<accession>A0A2V5HI44</accession>
<dbReference type="Proteomes" id="UP000249829">
    <property type="component" value="Unassembled WGS sequence"/>
</dbReference>
<sequence length="128" mass="14302">MARLKPPASRDDEQKHGKVLRKQTNELAKRDREINALLSHVDFLISLVNKEKTLSQARDVTRFTYATVFFLPVGLAVSIFSMSGPPDHTAIVGIESLQSSPWWSRWLSYGLSSEFQHGYILATGALTG</sequence>
<feature type="transmembrane region" description="Helical" evidence="2">
    <location>
        <begin position="63"/>
        <end position="82"/>
    </location>
</feature>
<dbReference type="AlphaFoldDB" id="A0A2V5HI44"/>
<feature type="region of interest" description="Disordered" evidence="1">
    <location>
        <begin position="1"/>
        <end position="24"/>
    </location>
</feature>
<keyword evidence="4" id="KW-1185">Reference proteome</keyword>